<name>A0A653AE84_UNCDX</name>
<dbReference type="CDD" id="cd00757">
    <property type="entry name" value="ThiF_MoeB_HesA_family"/>
    <property type="match status" value="1"/>
</dbReference>
<evidence type="ECO:0000313" key="3">
    <source>
        <dbReference type="EMBL" id="VBB46225.1"/>
    </source>
</evidence>
<feature type="domain" description="THIF-type NAD/FAD binding fold" evidence="2">
    <location>
        <begin position="64"/>
        <end position="290"/>
    </location>
</feature>
<dbReference type="PANTHER" id="PTHR43267">
    <property type="entry name" value="TRNA THREONYLCARBAMOYLADENOSINE DEHYDRATASE"/>
    <property type="match status" value="1"/>
</dbReference>
<feature type="region of interest" description="Disordered" evidence="1">
    <location>
        <begin position="287"/>
        <end position="309"/>
    </location>
</feature>
<evidence type="ECO:0000256" key="1">
    <source>
        <dbReference type="SAM" id="MobiDB-lite"/>
    </source>
</evidence>
<dbReference type="GO" id="GO:0061504">
    <property type="term" value="P:cyclic threonylcarbamoyladenosine biosynthetic process"/>
    <property type="evidence" value="ECO:0007669"/>
    <property type="project" value="TreeGrafter"/>
</dbReference>
<reference evidence="3" key="1">
    <citation type="submission" date="2018-07" db="EMBL/GenBank/DDBJ databases">
        <authorList>
            <consortium name="Genoscope - CEA"/>
            <person name="William W."/>
        </authorList>
    </citation>
    <scope>NUCLEOTIDE SEQUENCE</scope>
    <source>
        <strain evidence="3">IK1</strain>
    </source>
</reference>
<dbReference type="GO" id="GO:0061503">
    <property type="term" value="F:tRNA threonylcarbamoyladenosine dehydratase"/>
    <property type="evidence" value="ECO:0007669"/>
    <property type="project" value="TreeGrafter"/>
</dbReference>
<dbReference type="PANTHER" id="PTHR43267:SF1">
    <property type="entry name" value="TRNA THREONYLCARBAMOYLADENOSINE DEHYDRATASE"/>
    <property type="match status" value="1"/>
</dbReference>
<sequence length="309" mass="33049">MSILLSEEQSALLENAAESVLQPSGEALRILREKTAAELVEKWGMTLRAVHEAAMHLGIYPARYSRNRGSISLEEQIGLSHAQVSVIGAGGLGGTVIELLARLGVGRIVVADHDRFDETNLNRQALSRTGNLGAFKAEEAVRAVQSINPAVEVIARTTRLTSTNAEEFLTGSLTAVDALDNIPDRFLLESAARRLGIPLVHAALAGFEGQLMTIFPEDRGLELLYGTPSAGRARSAAPEAVLGVPTPTPTLLATLQTMEVLKILTGRGQPIRNAMLHVDLGTGSFDTFSFDPSPRQERGGRRSGQAAEQ</sequence>
<evidence type="ECO:0000259" key="2">
    <source>
        <dbReference type="Pfam" id="PF00899"/>
    </source>
</evidence>
<accession>A0A653AE84</accession>
<dbReference type="InterPro" id="IPR000594">
    <property type="entry name" value="ThiF_NAD_FAD-bd"/>
</dbReference>
<dbReference type="Pfam" id="PF00899">
    <property type="entry name" value="ThiF"/>
    <property type="match status" value="1"/>
</dbReference>
<protein>
    <submittedName>
        <fullName evidence="3">ThiF family protein</fullName>
    </submittedName>
</protein>
<gene>
    <name evidence="3" type="ORF">TRIP_B40143</name>
</gene>
<dbReference type="SUPFAM" id="SSF69572">
    <property type="entry name" value="Activating enzymes of the ubiquitin-like proteins"/>
    <property type="match status" value="1"/>
</dbReference>
<proteinExistence type="predicted"/>
<dbReference type="EMBL" id="UPXX01000031">
    <property type="protein sequence ID" value="VBB46225.1"/>
    <property type="molecule type" value="Genomic_DNA"/>
</dbReference>
<dbReference type="InterPro" id="IPR045886">
    <property type="entry name" value="ThiF/MoeB/HesA"/>
</dbReference>
<dbReference type="AlphaFoldDB" id="A0A653AE84"/>
<organism evidence="3">
    <name type="scientific">Uncultured Desulfatiglans sp</name>
    <dbReference type="NCBI Taxonomy" id="1748965"/>
    <lineage>
        <taxon>Bacteria</taxon>
        <taxon>Pseudomonadati</taxon>
        <taxon>Thermodesulfobacteriota</taxon>
        <taxon>Desulfobacteria</taxon>
        <taxon>Desulfatiglandales</taxon>
        <taxon>Desulfatiglandaceae</taxon>
        <taxon>Desulfatiglans</taxon>
        <taxon>environmental samples</taxon>
    </lineage>
</organism>
<dbReference type="GO" id="GO:0008641">
    <property type="term" value="F:ubiquitin-like modifier activating enzyme activity"/>
    <property type="evidence" value="ECO:0007669"/>
    <property type="project" value="InterPro"/>
</dbReference>
<dbReference type="Gene3D" id="3.40.50.720">
    <property type="entry name" value="NAD(P)-binding Rossmann-like Domain"/>
    <property type="match status" value="1"/>
</dbReference>
<dbReference type="InterPro" id="IPR035985">
    <property type="entry name" value="Ubiquitin-activating_enz"/>
</dbReference>